<gene>
    <name evidence="1" type="ORF">PPSC2_26105</name>
</gene>
<dbReference type="KEGG" id="ppm:PPSC2_26105"/>
<proteinExistence type="predicted"/>
<evidence type="ECO:0000313" key="2">
    <source>
        <dbReference type="Proteomes" id="UP000006868"/>
    </source>
</evidence>
<evidence type="ECO:0000313" key="1">
    <source>
        <dbReference type="EMBL" id="AKA44344.1"/>
    </source>
</evidence>
<dbReference type="Proteomes" id="UP000006868">
    <property type="component" value="Plasmid pSC2"/>
</dbReference>
<keyword evidence="1" id="KW-0614">Plasmid</keyword>
<geneLocation type="plasmid" evidence="1 2">
    <name>pSC2</name>
</geneLocation>
<sequence length="94" mass="10992">MIGEVLRQNKKFYVECEGGNMNTIVEFLHEKERILHSNDIGMHRKITSLQFLLSEIASKFSIPLLYGEEYKAKHQEMITVFESIFEAIKELQTV</sequence>
<dbReference type="EMBL" id="CP002214">
    <property type="protein sequence ID" value="AKA44344.1"/>
    <property type="molecule type" value="Genomic_DNA"/>
</dbReference>
<dbReference type="AlphaFoldDB" id="A0A0D5ZCP9"/>
<organism evidence="1 2">
    <name type="scientific">Paenibacillus polymyxa (strain SC2)</name>
    <name type="common">Bacillus polymyxa</name>
    <dbReference type="NCBI Taxonomy" id="886882"/>
    <lineage>
        <taxon>Bacteria</taxon>
        <taxon>Bacillati</taxon>
        <taxon>Bacillota</taxon>
        <taxon>Bacilli</taxon>
        <taxon>Bacillales</taxon>
        <taxon>Paenibacillaceae</taxon>
        <taxon>Paenibacillus</taxon>
    </lineage>
</organism>
<reference evidence="1 2" key="1">
    <citation type="journal article" date="2011" name="J. Bacteriol.">
        <title>Complete genome sequence of Paenibacillus polymyxa SC2, a strain of plant growth-promoting Rhizobacterium with broad-spectrum antimicrobial activity.</title>
        <authorList>
            <person name="Ma M."/>
            <person name="Wang C."/>
            <person name="Ding Y."/>
            <person name="Li L."/>
            <person name="Shen D."/>
            <person name="Jiang X."/>
            <person name="Guan D."/>
            <person name="Cao F."/>
            <person name="Chen H."/>
            <person name="Feng R."/>
            <person name="Wang X."/>
            <person name="Ge Y."/>
            <person name="Yao L."/>
            <person name="Bing X."/>
            <person name="Yang X."/>
            <person name="Li J."/>
            <person name="Du B."/>
        </authorList>
    </citation>
    <scope>NUCLEOTIDE SEQUENCE [LARGE SCALE GENOMIC DNA]</scope>
    <source>
        <strain evidence="1 2">SC2</strain>
        <plasmid evidence="2">pSC2</plasmid>
    </source>
</reference>
<accession>A0A0D5ZCP9</accession>
<dbReference type="RefSeq" id="WP_043886218.1">
    <property type="nucleotide sequence ID" value="NC_014628.2"/>
</dbReference>
<dbReference type="PATRIC" id="fig|886882.15.peg.5495"/>
<protein>
    <submittedName>
        <fullName evidence="1">Uncharacterized protein</fullName>
    </submittedName>
</protein>
<dbReference type="HOGENOM" id="CLU_2383434_0_0_9"/>
<name>A0A0D5ZCP9_PAEPS</name>